<comment type="caution">
    <text evidence="2">The sequence shown here is derived from an EMBL/GenBank/DDBJ whole genome shotgun (WGS) entry which is preliminary data.</text>
</comment>
<dbReference type="Pfam" id="PF01261">
    <property type="entry name" value="AP_endonuc_2"/>
    <property type="match status" value="1"/>
</dbReference>
<evidence type="ECO:0000313" key="3">
    <source>
        <dbReference type="Proteomes" id="UP000178606"/>
    </source>
</evidence>
<dbReference type="SUPFAM" id="SSF51658">
    <property type="entry name" value="Xylose isomerase-like"/>
    <property type="match status" value="1"/>
</dbReference>
<gene>
    <name evidence="2" type="ORF">A3F84_09820</name>
</gene>
<dbReference type="AlphaFoldDB" id="A0A1F6D3N9"/>
<organism evidence="2 3">
    <name type="scientific">Handelsmanbacteria sp. (strain RIFCSPLOWO2_12_FULL_64_10)</name>
    <dbReference type="NCBI Taxonomy" id="1817868"/>
    <lineage>
        <taxon>Bacteria</taxon>
        <taxon>Candidatus Handelsmaniibacteriota</taxon>
    </lineage>
</organism>
<dbReference type="InterPro" id="IPR013022">
    <property type="entry name" value="Xyl_isomerase-like_TIM-brl"/>
</dbReference>
<evidence type="ECO:0000259" key="1">
    <source>
        <dbReference type="Pfam" id="PF01261"/>
    </source>
</evidence>
<protein>
    <recommendedName>
        <fullName evidence="1">Xylose isomerase-like TIM barrel domain-containing protein</fullName>
    </recommendedName>
</protein>
<dbReference type="Gene3D" id="3.20.20.150">
    <property type="entry name" value="Divalent-metal-dependent TIM barrel enzymes"/>
    <property type="match status" value="1"/>
</dbReference>
<evidence type="ECO:0000313" key="2">
    <source>
        <dbReference type="EMBL" id="OGG55921.1"/>
    </source>
</evidence>
<accession>A0A1F6D3N9</accession>
<dbReference type="Proteomes" id="UP000178606">
    <property type="component" value="Unassembled WGS sequence"/>
</dbReference>
<dbReference type="EMBL" id="MFKF01000056">
    <property type="protein sequence ID" value="OGG55921.1"/>
    <property type="molecule type" value="Genomic_DNA"/>
</dbReference>
<reference evidence="2 3" key="1">
    <citation type="journal article" date="2016" name="Nat. Commun.">
        <title>Thousands of microbial genomes shed light on interconnected biogeochemical processes in an aquifer system.</title>
        <authorList>
            <person name="Anantharaman K."/>
            <person name="Brown C.T."/>
            <person name="Hug L.A."/>
            <person name="Sharon I."/>
            <person name="Castelle C.J."/>
            <person name="Probst A.J."/>
            <person name="Thomas B.C."/>
            <person name="Singh A."/>
            <person name="Wilkins M.J."/>
            <person name="Karaoz U."/>
            <person name="Brodie E.L."/>
            <person name="Williams K.H."/>
            <person name="Hubbard S.S."/>
            <person name="Banfield J.F."/>
        </authorList>
    </citation>
    <scope>NUCLEOTIDE SEQUENCE [LARGE SCALE GENOMIC DNA]</scope>
    <source>
        <strain evidence="3">RIFCSPLOWO2_12_FULL_64_10</strain>
    </source>
</reference>
<name>A0A1F6D3N9_HANXR</name>
<proteinExistence type="predicted"/>
<dbReference type="InterPro" id="IPR036237">
    <property type="entry name" value="Xyl_isomerase-like_sf"/>
</dbReference>
<feature type="domain" description="Xylose isomerase-like TIM barrel" evidence="1">
    <location>
        <begin position="23"/>
        <end position="262"/>
    </location>
</feature>
<dbReference type="PANTHER" id="PTHR12110">
    <property type="entry name" value="HYDROXYPYRUVATE ISOMERASE"/>
    <property type="match status" value="1"/>
</dbReference>
<dbReference type="PANTHER" id="PTHR12110:SF41">
    <property type="entry name" value="INOSOSE DEHYDRATASE"/>
    <property type="match status" value="1"/>
</dbReference>
<sequence>MSDKMYRIGTLEDVIKRDWTQVFDAAKALGFDGVELGVRGDTYIWTELWDAEGRKALMERSRRAGVEIASICLHTFWKFSFADTDVAHRTTAKDIVLHALKAATELGARAILIPVTNPNQLPPEQAHAYWVEEMKAVAYEARKHEVRIGLELVGRSHAKTGQDILNLIQAVDSPKVGAYFDCGNSKSLGGDPVQDIHLLKDRIVQVHVKDPGGNLLGQGRVDLKGCIEALKGVGYRGYFVFETPSTDDPDGAARHNIRYLKNLLEGS</sequence>
<dbReference type="InterPro" id="IPR050312">
    <property type="entry name" value="IolE/XylAMocC-like"/>
</dbReference>